<accession>A0AAN8QU34</accession>
<protein>
    <submittedName>
        <fullName evidence="2">Uncharacterized protein</fullName>
    </submittedName>
</protein>
<reference evidence="2 3" key="1">
    <citation type="submission" date="2021-04" db="EMBL/GenBank/DDBJ databases">
        <authorList>
            <person name="De Guttry C."/>
            <person name="Zahm M."/>
            <person name="Klopp C."/>
            <person name="Cabau C."/>
            <person name="Louis A."/>
            <person name="Berthelot C."/>
            <person name="Parey E."/>
            <person name="Roest Crollius H."/>
            <person name="Montfort J."/>
            <person name="Robinson-Rechavi M."/>
            <person name="Bucao C."/>
            <person name="Bouchez O."/>
            <person name="Gislard M."/>
            <person name="Lluch J."/>
            <person name="Milhes M."/>
            <person name="Lampietro C."/>
            <person name="Lopez Roques C."/>
            <person name="Donnadieu C."/>
            <person name="Braasch I."/>
            <person name="Desvignes T."/>
            <person name="Postlethwait J."/>
            <person name="Bobe J."/>
            <person name="Wedekind C."/>
            <person name="Guiguen Y."/>
        </authorList>
    </citation>
    <scope>NUCLEOTIDE SEQUENCE [LARGE SCALE GENOMIC DNA]</scope>
    <source>
        <strain evidence="2">Cs_M1</strain>
        <tissue evidence="2">Blood</tissue>
    </source>
</reference>
<feature type="compositionally biased region" description="Low complexity" evidence="1">
    <location>
        <begin position="44"/>
        <end position="55"/>
    </location>
</feature>
<organism evidence="2 3">
    <name type="scientific">Coregonus suidteri</name>
    <dbReference type="NCBI Taxonomy" id="861788"/>
    <lineage>
        <taxon>Eukaryota</taxon>
        <taxon>Metazoa</taxon>
        <taxon>Chordata</taxon>
        <taxon>Craniata</taxon>
        <taxon>Vertebrata</taxon>
        <taxon>Euteleostomi</taxon>
        <taxon>Actinopterygii</taxon>
        <taxon>Neopterygii</taxon>
        <taxon>Teleostei</taxon>
        <taxon>Protacanthopterygii</taxon>
        <taxon>Salmoniformes</taxon>
        <taxon>Salmonidae</taxon>
        <taxon>Coregoninae</taxon>
        <taxon>Coregonus</taxon>
    </lineage>
</organism>
<comment type="caution">
    <text evidence="2">The sequence shown here is derived from an EMBL/GenBank/DDBJ whole genome shotgun (WGS) entry which is preliminary data.</text>
</comment>
<dbReference type="EMBL" id="JAGTTL010000016">
    <property type="protein sequence ID" value="KAK6311256.1"/>
    <property type="molecule type" value="Genomic_DNA"/>
</dbReference>
<feature type="region of interest" description="Disordered" evidence="1">
    <location>
        <begin position="32"/>
        <end position="75"/>
    </location>
</feature>
<evidence type="ECO:0000256" key="1">
    <source>
        <dbReference type="SAM" id="MobiDB-lite"/>
    </source>
</evidence>
<feature type="compositionally biased region" description="Basic and acidic residues" evidence="1">
    <location>
        <begin position="34"/>
        <end position="43"/>
    </location>
</feature>
<keyword evidence="3" id="KW-1185">Reference proteome</keyword>
<dbReference type="AlphaFoldDB" id="A0AAN8QU34"/>
<evidence type="ECO:0000313" key="2">
    <source>
        <dbReference type="EMBL" id="KAK6311256.1"/>
    </source>
</evidence>
<dbReference type="Proteomes" id="UP001356427">
    <property type="component" value="Unassembled WGS sequence"/>
</dbReference>
<proteinExistence type="predicted"/>
<name>A0AAN8QU34_9TELE</name>
<sequence length="75" mass="8287">MRHVLALFLVITLCGSLFLIYHAGFHGTTAVAGRSRDGSDAARRSWQTEQQQTTKTPPPHPTVLQGYSSIIDHKL</sequence>
<gene>
    <name evidence="2" type="ORF">J4Q44_G00193110</name>
</gene>
<evidence type="ECO:0000313" key="3">
    <source>
        <dbReference type="Proteomes" id="UP001356427"/>
    </source>
</evidence>